<gene>
    <name evidence="2" type="primary">ABSGL_05191.1 scaffold 6851</name>
</gene>
<reference evidence="2" key="1">
    <citation type="submission" date="2016-04" db="EMBL/GenBank/DDBJ databases">
        <authorList>
            <person name="Evans L.H."/>
            <person name="Alamgir A."/>
            <person name="Owens N."/>
            <person name="Weber N.D."/>
            <person name="Virtaneva K."/>
            <person name="Barbian K."/>
            <person name="Babar A."/>
            <person name="Rosenke K."/>
        </authorList>
    </citation>
    <scope>NUCLEOTIDE SEQUENCE [LARGE SCALE GENOMIC DNA]</scope>
    <source>
        <strain evidence="2">CBS 101.48</strain>
    </source>
</reference>
<evidence type="ECO:0000313" key="2">
    <source>
        <dbReference type="EMBL" id="SAL99546.1"/>
    </source>
</evidence>
<dbReference type="AlphaFoldDB" id="A0A168N082"/>
<keyword evidence="3" id="KW-1185">Reference proteome</keyword>
<sequence length="301" mass="32993">MKIILVSLSIASLCTLQQIQAAPLARRGKDVIYNNHALNVISQTNSGHGNSRTYAEAQVVDDAHILNVVTENNGKKQTVVLDRRNHHGVKDVFGHHFLTDTDILNDNHLLNVDSQTDSKKKRSLVKDLLSDPKILNDNHLLNVGSHTDSKKKRSLVNGLLSDPKILSDNHVLNLDSHTDSKKRSLPDHQSLLDKLLGDEVLGKLVMEGECSASDDVGLNHMLLLLADKEGLDETLLPAVDALLVSLGVDVAGLHLKRDTMADLDSVLDLLRNTLTSTTDDRVIKVVKIVLEVIKSALCKNP</sequence>
<proteinExistence type="predicted"/>
<protein>
    <submittedName>
        <fullName evidence="2">Uncharacterized protein</fullName>
    </submittedName>
</protein>
<accession>A0A168N082</accession>
<dbReference type="Proteomes" id="UP000078561">
    <property type="component" value="Unassembled WGS sequence"/>
</dbReference>
<evidence type="ECO:0000313" key="3">
    <source>
        <dbReference type="Proteomes" id="UP000078561"/>
    </source>
</evidence>
<organism evidence="2">
    <name type="scientific">Absidia glauca</name>
    <name type="common">Pin mould</name>
    <dbReference type="NCBI Taxonomy" id="4829"/>
    <lineage>
        <taxon>Eukaryota</taxon>
        <taxon>Fungi</taxon>
        <taxon>Fungi incertae sedis</taxon>
        <taxon>Mucoromycota</taxon>
        <taxon>Mucoromycotina</taxon>
        <taxon>Mucoromycetes</taxon>
        <taxon>Mucorales</taxon>
        <taxon>Cunninghamellaceae</taxon>
        <taxon>Absidia</taxon>
    </lineage>
</organism>
<dbReference type="OrthoDB" id="10662130at2759"/>
<dbReference type="EMBL" id="LT552921">
    <property type="protein sequence ID" value="SAL99546.1"/>
    <property type="molecule type" value="Genomic_DNA"/>
</dbReference>
<keyword evidence="1" id="KW-0732">Signal</keyword>
<feature type="signal peptide" evidence="1">
    <location>
        <begin position="1"/>
        <end position="21"/>
    </location>
</feature>
<dbReference type="InParanoid" id="A0A168N082"/>
<feature type="chain" id="PRO_5007899098" evidence="1">
    <location>
        <begin position="22"/>
        <end position="301"/>
    </location>
</feature>
<name>A0A168N082_ABSGL</name>
<evidence type="ECO:0000256" key="1">
    <source>
        <dbReference type="SAM" id="SignalP"/>
    </source>
</evidence>